<evidence type="ECO:0000313" key="5">
    <source>
        <dbReference type="Proteomes" id="UP000634435"/>
    </source>
</evidence>
<dbReference type="RefSeq" id="WP_188944233.1">
    <property type="nucleotide sequence ID" value="NZ_BMPN01000010.1"/>
</dbReference>
<keyword evidence="5" id="KW-1185">Reference proteome</keyword>
<evidence type="ECO:0000256" key="2">
    <source>
        <dbReference type="SAM" id="MobiDB-lite"/>
    </source>
</evidence>
<protein>
    <recommendedName>
        <fullName evidence="6">DUF4829 domain-containing protein</fullName>
    </recommendedName>
</protein>
<feature type="compositionally biased region" description="Basic and acidic residues" evidence="2">
    <location>
        <begin position="38"/>
        <end position="53"/>
    </location>
</feature>
<sequence>MREDNHEKRMFYKFIFLLVVTSLIVIVCIWKWTADDPKEQDPEEMFGKTKQQEDMNEPAGLDEDKINDVLIDEEDRNTESQETNTKDGSQESEQTENNQEEADLEQKYIIQYSEQEVEQAKEQAEKVLALYLLQVTDWNKWEDAVTANYLENMQKEMTNFKDEKAKRELDAIDLFASQPLKDGEITYGAYASWHVTVKGKSTSKPMQLYYITLQKAGDKWIVSNMVTPNNQNMEGEGKKN</sequence>
<evidence type="ECO:0000256" key="3">
    <source>
        <dbReference type="SAM" id="Phobius"/>
    </source>
</evidence>
<feature type="transmembrane region" description="Helical" evidence="3">
    <location>
        <begin position="12"/>
        <end position="32"/>
    </location>
</feature>
<evidence type="ECO:0000313" key="4">
    <source>
        <dbReference type="EMBL" id="GGJ75357.1"/>
    </source>
</evidence>
<reference evidence="5" key="1">
    <citation type="journal article" date="2019" name="Int. J. Syst. Evol. Microbiol.">
        <title>The Global Catalogue of Microorganisms (GCM) 10K type strain sequencing project: providing services to taxonomists for standard genome sequencing and annotation.</title>
        <authorList>
            <consortium name="The Broad Institute Genomics Platform"/>
            <consortium name="The Broad Institute Genome Sequencing Center for Infectious Disease"/>
            <person name="Wu L."/>
            <person name="Ma J."/>
        </authorList>
    </citation>
    <scope>NUCLEOTIDE SEQUENCE [LARGE SCALE GENOMIC DNA]</scope>
    <source>
        <strain evidence="5">JCM 30071</strain>
    </source>
</reference>
<feature type="coiled-coil region" evidence="1">
    <location>
        <begin position="110"/>
        <end position="170"/>
    </location>
</feature>
<keyword evidence="3" id="KW-0472">Membrane</keyword>
<evidence type="ECO:0000256" key="1">
    <source>
        <dbReference type="SAM" id="Coils"/>
    </source>
</evidence>
<evidence type="ECO:0008006" key="6">
    <source>
        <dbReference type="Google" id="ProtNLM"/>
    </source>
</evidence>
<comment type="caution">
    <text evidence="4">The sequence shown here is derived from an EMBL/GenBank/DDBJ whole genome shotgun (WGS) entry which is preliminary data.</text>
</comment>
<gene>
    <name evidence="4" type="ORF">GCM10007111_41150</name>
</gene>
<keyword evidence="3" id="KW-1133">Transmembrane helix</keyword>
<dbReference type="Proteomes" id="UP000634435">
    <property type="component" value="Unassembled WGS sequence"/>
</dbReference>
<feature type="region of interest" description="Disordered" evidence="2">
    <location>
        <begin position="38"/>
        <end position="101"/>
    </location>
</feature>
<proteinExistence type="predicted"/>
<accession>A0ABQ2E0V1</accession>
<organism evidence="4 5">
    <name type="scientific">Virgibacillus kapii</name>
    <dbReference type="NCBI Taxonomy" id="1638645"/>
    <lineage>
        <taxon>Bacteria</taxon>
        <taxon>Bacillati</taxon>
        <taxon>Bacillota</taxon>
        <taxon>Bacilli</taxon>
        <taxon>Bacillales</taxon>
        <taxon>Bacillaceae</taxon>
        <taxon>Virgibacillus</taxon>
    </lineage>
</organism>
<keyword evidence="1" id="KW-0175">Coiled coil</keyword>
<dbReference type="EMBL" id="BMPN01000010">
    <property type="protein sequence ID" value="GGJ75357.1"/>
    <property type="molecule type" value="Genomic_DNA"/>
</dbReference>
<name>A0ABQ2E0V1_9BACI</name>
<keyword evidence="3" id="KW-0812">Transmembrane</keyword>